<organism evidence="6 7">
    <name type="scientific">Strongyloides venezuelensis</name>
    <name type="common">Threadworm</name>
    <dbReference type="NCBI Taxonomy" id="75913"/>
    <lineage>
        <taxon>Eukaryota</taxon>
        <taxon>Metazoa</taxon>
        <taxon>Ecdysozoa</taxon>
        <taxon>Nematoda</taxon>
        <taxon>Chromadorea</taxon>
        <taxon>Rhabditida</taxon>
        <taxon>Tylenchina</taxon>
        <taxon>Panagrolaimomorpha</taxon>
        <taxon>Strongyloidoidea</taxon>
        <taxon>Strongyloididae</taxon>
        <taxon>Strongyloides</taxon>
    </lineage>
</organism>
<dbReference type="AlphaFoldDB" id="A0A0K0EYG6"/>
<keyword evidence="3" id="KW-0812">Transmembrane</keyword>
<dbReference type="InterPro" id="IPR000742">
    <property type="entry name" value="EGF"/>
</dbReference>
<reference evidence="7" key="2">
    <citation type="submission" date="2015-08" db="UniProtKB">
        <authorList>
            <consortium name="WormBaseParasite"/>
        </authorList>
    </citation>
    <scope>IDENTIFICATION</scope>
</reference>
<evidence type="ECO:0000313" key="6">
    <source>
        <dbReference type="Proteomes" id="UP000035680"/>
    </source>
</evidence>
<dbReference type="Gene3D" id="2.10.25.10">
    <property type="entry name" value="Laminin"/>
    <property type="match status" value="2"/>
</dbReference>
<dbReference type="Proteomes" id="UP000035680">
    <property type="component" value="Unassembled WGS sequence"/>
</dbReference>
<evidence type="ECO:0000256" key="1">
    <source>
        <dbReference type="ARBA" id="ARBA00022729"/>
    </source>
</evidence>
<dbReference type="PANTHER" id="PTHR14949">
    <property type="entry name" value="EGF-LIKE-DOMAIN, MULTIPLE 7, 8"/>
    <property type="match status" value="1"/>
</dbReference>
<sequence length="445" mass="51322">MKDIILFTLIIIAILIINVSTSWVSEDGMFYDKELDVLIPYCNPLGGKWNVTLNLCLCYGHYSGSRCEYVSMCLHGQLMNGKCDCAYGWEGDLCNRIKCFHGKAVTSNRCICDNNFGGMYCDSCKDRNTNGPPDCITNSFDNDDYDDIDESKSRMTYFYLFLLRFLVCFGVFMCFVILKQTIILLKQRYIERRSDDNLDSISVISERVILKRKAEVVDGIKFPPTYEESEKNNLIDGEKNIYKIPDGVGPPSYDESGLFIYRDSRDAETLMPTPDVNEKDEVIYGDMVNIVLKKTNNYNNDNKYCFHGQMDVEGICICSPGWYGNRCNIKKCSEDMNQGKNSLCMYVDVNEFDNIIRIEQYREIYYYISNIIVFICLCVIVILMVKCFCNCGDKENFDNDRCIDDENQMICKNCGKPKVCTFCNEKNYQAPPQYGELFENRKSSL</sequence>
<keyword evidence="1 4" id="KW-0732">Signal</keyword>
<protein>
    <submittedName>
        <fullName evidence="7">EGF-like domain-containing protein</fullName>
    </submittedName>
</protein>
<evidence type="ECO:0000256" key="2">
    <source>
        <dbReference type="ARBA" id="ARBA00023157"/>
    </source>
</evidence>
<keyword evidence="6" id="KW-1185">Reference proteome</keyword>
<feature type="signal peptide" evidence="4">
    <location>
        <begin position="1"/>
        <end position="21"/>
    </location>
</feature>
<reference evidence="6" key="1">
    <citation type="submission" date="2014-07" db="EMBL/GenBank/DDBJ databases">
        <authorList>
            <person name="Martin A.A"/>
            <person name="De Silva N."/>
        </authorList>
    </citation>
    <scope>NUCLEOTIDE SEQUENCE</scope>
</reference>
<evidence type="ECO:0000256" key="4">
    <source>
        <dbReference type="SAM" id="SignalP"/>
    </source>
</evidence>
<proteinExistence type="predicted"/>
<dbReference type="STRING" id="75913.A0A0K0EYG6"/>
<keyword evidence="3" id="KW-1133">Transmembrane helix</keyword>
<feature type="transmembrane region" description="Helical" evidence="3">
    <location>
        <begin position="157"/>
        <end position="178"/>
    </location>
</feature>
<keyword evidence="3" id="KW-0472">Membrane</keyword>
<feature type="chain" id="PRO_5005328835" evidence="4">
    <location>
        <begin position="22"/>
        <end position="445"/>
    </location>
</feature>
<evidence type="ECO:0000256" key="3">
    <source>
        <dbReference type="SAM" id="Phobius"/>
    </source>
</evidence>
<dbReference type="WBParaSite" id="SVE_0157400.1">
    <property type="protein sequence ID" value="SVE_0157400.1"/>
    <property type="gene ID" value="SVE_0157400"/>
</dbReference>
<accession>A0A0K0EYG6</accession>
<dbReference type="InterPro" id="IPR050969">
    <property type="entry name" value="Dev_Signal_Modulators"/>
</dbReference>
<dbReference type="PROSITE" id="PS00022">
    <property type="entry name" value="EGF_1"/>
    <property type="match status" value="1"/>
</dbReference>
<keyword evidence="2" id="KW-1015">Disulfide bond</keyword>
<feature type="domain" description="EGF-like" evidence="5">
    <location>
        <begin position="110"/>
        <end position="121"/>
    </location>
</feature>
<dbReference type="GO" id="GO:0009986">
    <property type="term" value="C:cell surface"/>
    <property type="evidence" value="ECO:0007669"/>
    <property type="project" value="TreeGrafter"/>
</dbReference>
<evidence type="ECO:0000313" key="7">
    <source>
        <dbReference type="WBParaSite" id="SVE_0157400.1"/>
    </source>
</evidence>
<evidence type="ECO:0000259" key="5">
    <source>
        <dbReference type="PROSITE" id="PS00022"/>
    </source>
</evidence>
<dbReference type="PANTHER" id="PTHR14949:SF56">
    <property type="entry name" value="EGF-LIKE-DOMAIN, MULTIPLE 7"/>
    <property type="match status" value="1"/>
</dbReference>
<dbReference type="GO" id="GO:0005576">
    <property type="term" value="C:extracellular region"/>
    <property type="evidence" value="ECO:0007669"/>
    <property type="project" value="TreeGrafter"/>
</dbReference>
<name>A0A0K0EYG6_STRVS</name>
<dbReference type="GO" id="GO:0005102">
    <property type="term" value="F:signaling receptor binding"/>
    <property type="evidence" value="ECO:0007669"/>
    <property type="project" value="TreeGrafter"/>
</dbReference>
<feature type="transmembrane region" description="Helical" evidence="3">
    <location>
        <begin position="364"/>
        <end position="385"/>
    </location>
</feature>